<comment type="caution">
    <text evidence="8">The sequence shown here is derived from an EMBL/GenBank/DDBJ whole genome shotgun (WGS) entry which is preliminary data.</text>
</comment>
<name>A0ABQ2RP36_9DEIO</name>
<dbReference type="Proteomes" id="UP000634308">
    <property type="component" value="Unassembled WGS sequence"/>
</dbReference>
<keyword evidence="3" id="KW-1003">Cell membrane</keyword>
<feature type="transmembrane region" description="Helical" evidence="7">
    <location>
        <begin position="136"/>
        <end position="153"/>
    </location>
</feature>
<feature type="transmembrane region" description="Helical" evidence="7">
    <location>
        <begin position="277"/>
        <end position="296"/>
    </location>
</feature>
<keyword evidence="4 7" id="KW-0812">Transmembrane</keyword>
<feature type="transmembrane region" description="Helical" evidence="7">
    <location>
        <begin position="30"/>
        <end position="52"/>
    </location>
</feature>
<dbReference type="PANTHER" id="PTHR30250">
    <property type="entry name" value="PST FAMILY PREDICTED COLANIC ACID TRANSPORTER"/>
    <property type="match status" value="1"/>
</dbReference>
<keyword evidence="6 7" id="KW-0472">Membrane</keyword>
<reference evidence="9" key="1">
    <citation type="journal article" date="2019" name="Int. J. Syst. Evol. Microbiol.">
        <title>The Global Catalogue of Microorganisms (GCM) 10K type strain sequencing project: providing services to taxonomists for standard genome sequencing and annotation.</title>
        <authorList>
            <consortium name="The Broad Institute Genomics Platform"/>
            <consortium name="The Broad Institute Genome Sequencing Center for Infectious Disease"/>
            <person name="Wu L."/>
            <person name="Ma J."/>
        </authorList>
    </citation>
    <scope>NUCLEOTIDE SEQUENCE [LARGE SCALE GENOMIC DNA]</scope>
    <source>
        <strain evidence="9">JCM 31404</strain>
    </source>
</reference>
<organism evidence="8 9">
    <name type="scientific">Deinococcus seoulensis</name>
    <dbReference type="NCBI Taxonomy" id="1837379"/>
    <lineage>
        <taxon>Bacteria</taxon>
        <taxon>Thermotogati</taxon>
        <taxon>Deinococcota</taxon>
        <taxon>Deinococci</taxon>
        <taxon>Deinococcales</taxon>
        <taxon>Deinococcaceae</taxon>
        <taxon>Deinococcus</taxon>
    </lineage>
</organism>
<proteinExistence type="inferred from homology"/>
<dbReference type="Pfam" id="PF13440">
    <property type="entry name" value="Polysacc_synt_3"/>
    <property type="match status" value="1"/>
</dbReference>
<evidence type="ECO:0000313" key="9">
    <source>
        <dbReference type="Proteomes" id="UP000634308"/>
    </source>
</evidence>
<dbReference type="EMBL" id="BMQM01000007">
    <property type="protein sequence ID" value="GGR53962.1"/>
    <property type="molecule type" value="Genomic_DNA"/>
</dbReference>
<feature type="transmembrane region" description="Helical" evidence="7">
    <location>
        <begin position="349"/>
        <end position="371"/>
    </location>
</feature>
<protein>
    <recommendedName>
        <fullName evidence="10">Lipopolysaccharide biosynthesis protein</fullName>
    </recommendedName>
</protein>
<evidence type="ECO:0008006" key="10">
    <source>
        <dbReference type="Google" id="ProtNLM"/>
    </source>
</evidence>
<dbReference type="InterPro" id="IPR050833">
    <property type="entry name" value="Poly_Biosynth_Transport"/>
</dbReference>
<evidence type="ECO:0000313" key="8">
    <source>
        <dbReference type="EMBL" id="GGR53962.1"/>
    </source>
</evidence>
<keyword evidence="9" id="KW-1185">Reference proteome</keyword>
<evidence type="ECO:0000256" key="6">
    <source>
        <dbReference type="ARBA" id="ARBA00023136"/>
    </source>
</evidence>
<comment type="subcellular location">
    <subcellularLocation>
        <location evidence="1">Cell membrane</location>
        <topology evidence="1">Multi-pass membrane protein</topology>
    </subcellularLocation>
</comment>
<comment type="similarity">
    <text evidence="2">Belongs to the polysaccharide synthase family.</text>
</comment>
<evidence type="ECO:0000256" key="3">
    <source>
        <dbReference type="ARBA" id="ARBA00022475"/>
    </source>
</evidence>
<feature type="transmembrane region" description="Helical" evidence="7">
    <location>
        <begin position="308"/>
        <end position="328"/>
    </location>
</feature>
<dbReference type="PANTHER" id="PTHR30250:SF10">
    <property type="entry name" value="LIPOPOLYSACCHARIDE BIOSYNTHESIS PROTEIN WZXC"/>
    <property type="match status" value="1"/>
</dbReference>
<evidence type="ECO:0000256" key="7">
    <source>
        <dbReference type="SAM" id="Phobius"/>
    </source>
</evidence>
<sequence>MGGTVMGQLAVIATTPLVTRLYSPEAFSDLGIYMAIAGIFSVIATLRLEAAVPAASNKVQAVSIVHAGLISCVAFSITASLLSFLFFEANVFRISSSHILTSILIGLSVLFIGGFQILSSLQIYHEDFGSIAKAKLIQGIALAILPVLLGLFAPNSINLASSDAAARVFGALKSFKLYRTELKNHTTERVSEVMVKFKDFAFYSTPASIVNAVSQYIPVLIFNSQFDIKTAGLFVFANRVLAVPIGVIARTLSQVFLGEAGAVLNSGKKVKPVIKKYFIYSSLLAIAPAVLLFFYSDKLISVFFGSEWIASIPMIKSLLILSIVQISSSVISQTLNIVQKNSWQLFWDIFRMIIVSLSIIISLHMGGNIFYSVEAYAFSNAICYIIMLIMVFRAAQIRDRGI</sequence>
<feature type="transmembrane region" description="Helical" evidence="7">
    <location>
        <begin position="99"/>
        <end position="124"/>
    </location>
</feature>
<feature type="transmembrane region" description="Helical" evidence="7">
    <location>
        <begin position="64"/>
        <end position="87"/>
    </location>
</feature>
<gene>
    <name evidence="8" type="ORF">GCM10008959_14360</name>
</gene>
<accession>A0ABQ2RP36</accession>
<evidence type="ECO:0000256" key="4">
    <source>
        <dbReference type="ARBA" id="ARBA00022692"/>
    </source>
</evidence>
<feature type="transmembrane region" description="Helical" evidence="7">
    <location>
        <begin position="377"/>
        <end position="395"/>
    </location>
</feature>
<keyword evidence="5 7" id="KW-1133">Transmembrane helix</keyword>
<evidence type="ECO:0000256" key="2">
    <source>
        <dbReference type="ARBA" id="ARBA00007430"/>
    </source>
</evidence>
<evidence type="ECO:0000256" key="1">
    <source>
        <dbReference type="ARBA" id="ARBA00004651"/>
    </source>
</evidence>
<evidence type="ECO:0000256" key="5">
    <source>
        <dbReference type="ARBA" id="ARBA00022989"/>
    </source>
</evidence>